<comment type="caution">
    <text evidence="7">The sequence shown here is derived from an EMBL/GenBank/DDBJ whole genome shotgun (WGS) entry which is preliminary data.</text>
</comment>
<dbReference type="SUPFAM" id="SSF143011">
    <property type="entry name" value="RelE-like"/>
    <property type="match status" value="1"/>
</dbReference>
<evidence type="ECO:0000256" key="1">
    <source>
        <dbReference type="ARBA" id="ARBA00008172"/>
    </source>
</evidence>
<keyword evidence="4" id="KW-0255">Endonuclease</keyword>
<evidence type="ECO:0000256" key="3">
    <source>
        <dbReference type="ARBA" id="ARBA00022722"/>
    </source>
</evidence>
<keyword evidence="8" id="KW-1185">Reference proteome</keyword>
<dbReference type="Pfam" id="PF06769">
    <property type="entry name" value="YoeB_toxin"/>
    <property type="match status" value="1"/>
</dbReference>
<evidence type="ECO:0000256" key="4">
    <source>
        <dbReference type="ARBA" id="ARBA00022759"/>
    </source>
</evidence>
<dbReference type="GO" id="GO:0016787">
    <property type="term" value="F:hydrolase activity"/>
    <property type="evidence" value="ECO:0007669"/>
    <property type="project" value="UniProtKB-KW"/>
</dbReference>
<dbReference type="GO" id="GO:0045892">
    <property type="term" value="P:negative regulation of DNA-templated transcription"/>
    <property type="evidence" value="ECO:0007669"/>
    <property type="project" value="TreeGrafter"/>
</dbReference>
<dbReference type="NCBIfam" id="TIGR02116">
    <property type="entry name" value="toxin_Txe_YoeB"/>
    <property type="match status" value="1"/>
</dbReference>
<dbReference type="EMBL" id="RJJR01000002">
    <property type="protein sequence ID" value="RNI38799.1"/>
    <property type="molecule type" value="Genomic_DNA"/>
</dbReference>
<dbReference type="Proteomes" id="UP000267223">
    <property type="component" value="Unassembled WGS sequence"/>
</dbReference>
<dbReference type="OrthoDB" id="9801102at2"/>
<keyword evidence="3" id="KW-0540">Nuclease</keyword>
<proteinExistence type="inferred from homology"/>
<dbReference type="RefSeq" id="WP_123119362.1">
    <property type="nucleotide sequence ID" value="NZ_RJJR01000002.1"/>
</dbReference>
<protein>
    <recommendedName>
        <fullName evidence="6">Putative mRNA interferase YoeB</fullName>
    </recommendedName>
</protein>
<dbReference type="Gene3D" id="3.30.2310.20">
    <property type="entry name" value="RelE-like"/>
    <property type="match status" value="1"/>
</dbReference>
<sequence length="85" mass="10183">MEIVFSPESLEDLNFWKQSGNVKIQNRILQLLESIKESPYEGLGKPEALKHNWTGYWSRRINKEHRLIYKTENERIIIAQLRGHY</sequence>
<evidence type="ECO:0000313" key="7">
    <source>
        <dbReference type="EMBL" id="RNI38799.1"/>
    </source>
</evidence>
<evidence type="ECO:0000256" key="5">
    <source>
        <dbReference type="ARBA" id="ARBA00022801"/>
    </source>
</evidence>
<dbReference type="InterPro" id="IPR009614">
    <property type="entry name" value="YoeB_toxin"/>
</dbReference>
<dbReference type="PANTHER" id="PTHR38039">
    <property type="entry name" value="TOXIN YOEB"/>
    <property type="match status" value="1"/>
</dbReference>
<keyword evidence="5" id="KW-0378">Hydrolase</keyword>
<accession>A0A3M9NLX5</accession>
<evidence type="ECO:0000313" key="8">
    <source>
        <dbReference type="Proteomes" id="UP000267223"/>
    </source>
</evidence>
<dbReference type="PANTHER" id="PTHR38039:SF1">
    <property type="entry name" value="TOXIN YOEB"/>
    <property type="match status" value="1"/>
</dbReference>
<dbReference type="GO" id="GO:0006401">
    <property type="term" value="P:RNA catabolic process"/>
    <property type="evidence" value="ECO:0007669"/>
    <property type="project" value="InterPro"/>
</dbReference>
<evidence type="ECO:0000256" key="2">
    <source>
        <dbReference type="ARBA" id="ARBA00022649"/>
    </source>
</evidence>
<dbReference type="InterPro" id="IPR035093">
    <property type="entry name" value="RelE/ParE_toxin_dom_sf"/>
</dbReference>
<evidence type="ECO:0000256" key="6">
    <source>
        <dbReference type="ARBA" id="ARBA00030388"/>
    </source>
</evidence>
<keyword evidence="2" id="KW-1277">Toxin-antitoxin system</keyword>
<comment type="similarity">
    <text evidence="1">Belongs to the YoeB family.</text>
</comment>
<organism evidence="7 8">
    <name type="scientific">Hanamia caeni</name>
    <dbReference type="NCBI Taxonomy" id="2294116"/>
    <lineage>
        <taxon>Bacteria</taxon>
        <taxon>Pseudomonadati</taxon>
        <taxon>Bacteroidota</taxon>
        <taxon>Chitinophagia</taxon>
        <taxon>Chitinophagales</taxon>
        <taxon>Chitinophagaceae</taxon>
        <taxon>Hanamia</taxon>
    </lineage>
</organism>
<dbReference type="GO" id="GO:0004519">
    <property type="term" value="F:endonuclease activity"/>
    <property type="evidence" value="ECO:0007669"/>
    <property type="project" value="UniProtKB-KW"/>
</dbReference>
<name>A0A3M9NLX5_9BACT</name>
<gene>
    <name evidence="7" type="ORF">EFY79_03825</name>
</gene>
<reference evidence="7 8" key="1">
    <citation type="submission" date="2018-11" db="EMBL/GenBank/DDBJ databases">
        <title>Draft genome sequence of Ferruginibacter sp. BO-59.</title>
        <authorList>
            <person name="Im W.T."/>
        </authorList>
    </citation>
    <scope>NUCLEOTIDE SEQUENCE [LARGE SCALE GENOMIC DNA]</scope>
    <source>
        <strain evidence="7 8">BO-59</strain>
    </source>
</reference>
<dbReference type="AlphaFoldDB" id="A0A3M9NLX5"/>